<proteinExistence type="predicted"/>
<sequence length="116" mass="12544">MTNSAARFPSHAADATDSARGVSRAVSAIDEQAFVEASEKLARALDHAAAGRTHSDIAEARLRLRELAVKLRDAGYWRTDKHGLRATVSLLWQADRYVSELALKQDQAGGGSTPRT</sequence>
<dbReference type="Proteomes" id="UP000589292">
    <property type="component" value="Unassembled WGS sequence"/>
</dbReference>
<accession>A0A7V8RFZ2</accession>
<feature type="region of interest" description="Disordered" evidence="1">
    <location>
        <begin position="1"/>
        <end position="21"/>
    </location>
</feature>
<dbReference type="EMBL" id="VDES01000003">
    <property type="protein sequence ID" value="MBA1375761.1"/>
    <property type="molecule type" value="Genomic_DNA"/>
</dbReference>
<dbReference type="AlphaFoldDB" id="A0A7V8RFZ2"/>
<organism evidence="2 3">
    <name type="scientific">Sphingomonas ursincola</name>
    <dbReference type="NCBI Taxonomy" id="56361"/>
    <lineage>
        <taxon>Bacteria</taxon>
        <taxon>Pseudomonadati</taxon>
        <taxon>Pseudomonadota</taxon>
        <taxon>Alphaproteobacteria</taxon>
        <taxon>Sphingomonadales</taxon>
        <taxon>Sphingomonadaceae</taxon>
        <taxon>Sphingomonas</taxon>
    </lineage>
</organism>
<evidence type="ECO:0000313" key="2">
    <source>
        <dbReference type="EMBL" id="MBA1375761.1"/>
    </source>
</evidence>
<protein>
    <submittedName>
        <fullName evidence="2">Uncharacterized protein</fullName>
    </submittedName>
</protein>
<keyword evidence="3" id="KW-1185">Reference proteome</keyword>
<gene>
    <name evidence="2" type="ORF">FG486_15560</name>
</gene>
<evidence type="ECO:0000256" key="1">
    <source>
        <dbReference type="SAM" id="MobiDB-lite"/>
    </source>
</evidence>
<evidence type="ECO:0000313" key="3">
    <source>
        <dbReference type="Proteomes" id="UP000589292"/>
    </source>
</evidence>
<name>A0A7V8RFZ2_9SPHN</name>
<reference evidence="2 3" key="1">
    <citation type="journal article" date="1994" name="Int. J. Syst. Bacteriol.">
        <title>Phylogenetic positions of novel aerobic, bacteriochlorophyll a-containing bacteria and description of Roseococcus thiosulfatophilus gen. nov., sp. nov., Erythromicrobium ramosum gen. nov., sp. nov., and Erythrobacter litoralis sp. nov.</title>
        <authorList>
            <person name="Yurkov V."/>
            <person name="Stackebrandt E."/>
            <person name="Holmes A."/>
            <person name="Fuerst J.A."/>
            <person name="Hugenholtz P."/>
            <person name="Golecki J."/>
            <person name="Gad'on N."/>
            <person name="Gorlenko V.M."/>
            <person name="Kompantseva E.I."/>
            <person name="Drews G."/>
        </authorList>
    </citation>
    <scope>NUCLEOTIDE SEQUENCE [LARGE SCALE GENOMIC DNA]</scope>
    <source>
        <strain evidence="2 3">KR-99</strain>
    </source>
</reference>
<dbReference type="RefSeq" id="WP_066275385.1">
    <property type="nucleotide sequence ID" value="NZ_BAAAGB010000001.1"/>
</dbReference>
<comment type="caution">
    <text evidence="2">The sequence shown here is derived from an EMBL/GenBank/DDBJ whole genome shotgun (WGS) entry which is preliminary data.</text>
</comment>